<organism evidence="6 7">
    <name type="scientific">Sporichthya brevicatena</name>
    <dbReference type="NCBI Taxonomy" id="171442"/>
    <lineage>
        <taxon>Bacteria</taxon>
        <taxon>Bacillati</taxon>
        <taxon>Actinomycetota</taxon>
        <taxon>Actinomycetes</taxon>
        <taxon>Sporichthyales</taxon>
        <taxon>Sporichthyaceae</taxon>
        <taxon>Sporichthya</taxon>
    </lineage>
</organism>
<dbReference type="PRINTS" id="PR00455">
    <property type="entry name" value="HTHTETR"/>
</dbReference>
<evidence type="ECO:0000313" key="6">
    <source>
        <dbReference type="EMBL" id="GAA0637622.1"/>
    </source>
</evidence>
<dbReference type="InterPro" id="IPR009057">
    <property type="entry name" value="Homeodomain-like_sf"/>
</dbReference>
<evidence type="ECO:0000256" key="1">
    <source>
        <dbReference type="ARBA" id="ARBA00023015"/>
    </source>
</evidence>
<dbReference type="InterPro" id="IPR041490">
    <property type="entry name" value="KstR2_TetR_C"/>
</dbReference>
<reference evidence="6 7" key="1">
    <citation type="journal article" date="2019" name="Int. J. Syst. Evol. Microbiol.">
        <title>The Global Catalogue of Microorganisms (GCM) 10K type strain sequencing project: providing services to taxonomists for standard genome sequencing and annotation.</title>
        <authorList>
            <consortium name="The Broad Institute Genomics Platform"/>
            <consortium name="The Broad Institute Genome Sequencing Center for Infectious Disease"/>
            <person name="Wu L."/>
            <person name="Ma J."/>
        </authorList>
    </citation>
    <scope>NUCLEOTIDE SEQUENCE [LARGE SCALE GENOMIC DNA]</scope>
    <source>
        <strain evidence="6 7">JCM 10671</strain>
    </source>
</reference>
<dbReference type="Gene3D" id="1.10.357.10">
    <property type="entry name" value="Tetracycline Repressor, domain 2"/>
    <property type="match status" value="1"/>
</dbReference>
<evidence type="ECO:0000256" key="3">
    <source>
        <dbReference type="ARBA" id="ARBA00023163"/>
    </source>
</evidence>
<dbReference type="InterPro" id="IPR001647">
    <property type="entry name" value="HTH_TetR"/>
</dbReference>
<dbReference type="Pfam" id="PF00440">
    <property type="entry name" value="TetR_N"/>
    <property type="match status" value="1"/>
</dbReference>
<gene>
    <name evidence="6" type="ORF">GCM10009547_47480</name>
</gene>
<keyword evidence="3" id="KW-0804">Transcription</keyword>
<comment type="caution">
    <text evidence="6">The sequence shown here is derived from an EMBL/GenBank/DDBJ whole genome shotgun (WGS) entry which is preliminary data.</text>
</comment>
<sequence>MSTAERSAKPAEKRSRYDVESLLAVAVEVFGERGYDGTSMDDLARAAGITKSSFYHHVKGKEELLGRSLDRALGGLFAALETAESDDGPAVKRLEGLLRGSVQVLVREFPHVRLLLRVRGNTETERAALARRREFDHRVTALVAAAEAEGDLRSAADPGLTARLLFGLINSLTEWYRPGGGLGERELADAVVDLALSGLRVRPT</sequence>
<dbReference type="PANTHER" id="PTHR30055">
    <property type="entry name" value="HTH-TYPE TRANSCRIPTIONAL REGULATOR RUTR"/>
    <property type="match status" value="1"/>
</dbReference>
<dbReference type="Proteomes" id="UP001500957">
    <property type="component" value="Unassembled WGS sequence"/>
</dbReference>
<dbReference type="EMBL" id="BAAAHE010000055">
    <property type="protein sequence ID" value="GAA0637622.1"/>
    <property type="molecule type" value="Genomic_DNA"/>
</dbReference>
<feature type="domain" description="HTH tetR-type" evidence="5">
    <location>
        <begin position="16"/>
        <end position="76"/>
    </location>
</feature>
<dbReference type="PANTHER" id="PTHR30055:SF234">
    <property type="entry name" value="HTH-TYPE TRANSCRIPTIONAL REGULATOR BETI"/>
    <property type="match status" value="1"/>
</dbReference>
<keyword evidence="7" id="KW-1185">Reference proteome</keyword>
<feature type="DNA-binding region" description="H-T-H motif" evidence="4">
    <location>
        <begin position="39"/>
        <end position="58"/>
    </location>
</feature>
<protein>
    <submittedName>
        <fullName evidence="6">TetR/AcrR family transcriptional regulator</fullName>
    </submittedName>
</protein>
<evidence type="ECO:0000256" key="4">
    <source>
        <dbReference type="PROSITE-ProRule" id="PRU00335"/>
    </source>
</evidence>
<proteinExistence type="predicted"/>
<dbReference type="InterPro" id="IPR036271">
    <property type="entry name" value="Tet_transcr_reg_TetR-rel_C_sf"/>
</dbReference>
<dbReference type="Pfam" id="PF17932">
    <property type="entry name" value="TetR_C_24"/>
    <property type="match status" value="1"/>
</dbReference>
<accession>A0ABN1HC54</accession>
<name>A0ABN1HC54_9ACTN</name>
<evidence type="ECO:0000256" key="2">
    <source>
        <dbReference type="ARBA" id="ARBA00023125"/>
    </source>
</evidence>
<dbReference type="SUPFAM" id="SSF48498">
    <property type="entry name" value="Tetracyclin repressor-like, C-terminal domain"/>
    <property type="match status" value="1"/>
</dbReference>
<dbReference type="SUPFAM" id="SSF46689">
    <property type="entry name" value="Homeodomain-like"/>
    <property type="match status" value="1"/>
</dbReference>
<dbReference type="RefSeq" id="WP_344609531.1">
    <property type="nucleotide sequence ID" value="NZ_BAAAHE010000055.1"/>
</dbReference>
<evidence type="ECO:0000313" key="7">
    <source>
        <dbReference type="Proteomes" id="UP001500957"/>
    </source>
</evidence>
<dbReference type="InterPro" id="IPR050109">
    <property type="entry name" value="HTH-type_TetR-like_transc_reg"/>
</dbReference>
<keyword evidence="1" id="KW-0805">Transcription regulation</keyword>
<dbReference type="PROSITE" id="PS50977">
    <property type="entry name" value="HTH_TETR_2"/>
    <property type="match status" value="1"/>
</dbReference>
<evidence type="ECO:0000259" key="5">
    <source>
        <dbReference type="PROSITE" id="PS50977"/>
    </source>
</evidence>
<keyword evidence="2 4" id="KW-0238">DNA-binding</keyword>
<dbReference type="Gene3D" id="1.10.10.60">
    <property type="entry name" value="Homeodomain-like"/>
    <property type="match status" value="1"/>
</dbReference>